<protein>
    <submittedName>
        <fullName evidence="2">Uncharacterized protein</fullName>
    </submittedName>
</protein>
<comment type="caution">
    <text evidence="2">The sequence shown here is derived from an EMBL/GenBank/DDBJ whole genome shotgun (WGS) entry which is preliminary data.</text>
</comment>
<sequence length="273" mass="31988">MSFSTLSYNQVEVSSIISQVTTPGTFLHTPSEELRTRDFEPEYHRVQRIPRGLRVPLRPTLFHDNTEFCTKFESILNKCSMDLIVLTIDFLQKEITDLKSRITTTEQQLNNTLSPEDFRTLKTRLDHTTTELRDNLQARKRSKFLCNTEDYKNNQVYRWQSFRNRRPTRRGASPSTNPARKTRRSRRHRSRSSQDDDQIAGMETTNIVYNISSYCLSPSEMNLLQRGLTFCPVSRFNPFLLDQELHQFFRTLRLKAHFLGLQSTPLAETSSQN</sequence>
<evidence type="ECO:0000313" key="3">
    <source>
        <dbReference type="Proteomes" id="UP001176940"/>
    </source>
</evidence>
<organism evidence="2 3">
    <name type="scientific">Ranitomeya imitator</name>
    <name type="common">mimic poison frog</name>
    <dbReference type="NCBI Taxonomy" id="111125"/>
    <lineage>
        <taxon>Eukaryota</taxon>
        <taxon>Metazoa</taxon>
        <taxon>Chordata</taxon>
        <taxon>Craniata</taxon>
        <taxon>Vertebrata</taxon>
        <taxon>Euteleostomi</taxon>
        <taxon>Amphibia</taxon>
        <taxon>Batrachia</taxon>
        <taxon>Anura</taxon>
        <taxon>Neobatrachia</taxon>
        <taxon>Hyloidea</taxon>
        <taxon>Dendrobatidae</taxon>
        <taxon>Dendrobatinae</taxon>
        <taxon>Ranitomeya</taxon>
    </lineage>
</organism>
<reference evidence="2" key="1">
    <citation type="submission" date="2023-07" db="EMBL/GenBank/DDBJ databases">
        <authorList>
            <person name="Stuckert A."/>
        </authorList>
    </citation>
    <scope>NUCLEOTIDE SEQUENCE</scope>
</reference>
<accession>A0ABN9LS00</accession>
<evidence type="ECO:0000256" key="1">
    <source>
        <dbReference type="SAM" id="MobiDB-lite"/>
    </source>
</evidence>
<proteinExistence type="predicted"/>
<dbReference type="Proteomes" id="UP001176940">
    <property type="component" value="Unassembled WGS sequence"/>
</dbReference>
<feature type="compositionally biased region" description="Basic residues" evidence="1">
    <location>
        <begin position="180"/>
        <end position="191"/>
    </location>
</feature>
<dbReference type="EMBL" id="CAUEEQ010029578">
    <property type="protein sequence ID" value="CAJ0949097.1"/>
    <property type="molecule type" value="Genomic_DNA"/>
</dbReference>
<gene>
    <name evidence="2" type="ORF">RIMI_LOCUS12453057</name>
</gene>
<name>A0ABN9LS00_9NEOB</name>
<keyword evidence="3" id="KW-1185">Reference proteome</keyword>
<evidence type="ECO:0000313" key="2">
    <source>
        <dbReference type="EMBL" id="CAJ0949097.1"/>
    </source>
</evidence>
<feature type="region of interest" description="Disordered" evidence="1">
    <location>
        <begin position="162"/>
        <end position="201"/>
    </location>
</feature>